<dbReference type="AlphaFoldDB" id="A0A3R9LZB9"/>
<accession>A0A3R9LZB9</accession>
<proteinExistence type="predicted"/>
<dbReference type="Proteomes" id="UP000277890">
    <property type="component" value="Unassembled WGS sequence"/>
</dbReference>
<evidence type="ECO:0000313" key="2">
    <source>
        <dbReference type="Proteomes" id="UP000277890"/>
    </source>
</evidence>
<evidence type="ECO:0000313" key="1">
    <source>
        <dbReference type="EMBL" id="RSJ83143.1"/>
    </source>
</evidence>
<comment type="caution">
    <text evidence="1">The sequence shown here is derived from an EMBL/GenBank/DDBJ whole genome shotgun (WGS) entry which is preliminary data.</text>
</comment>
<dbReference type="EMBL" id="RJPQ01000024">
    <property type="protein sequence ID" value="RSJ83143.1"/>
    <property type="molecule type" value="Genomic_DNA"/>
</dbReference>
<protein>
    <submittedName>
        <fullName evidence="1">Uncharacterized protein</fullName>
    </submittedName>
</protein>
<sequence>MELIVYTIWRKAPRSCDGLHFCTCNSFSVFIRIKTMEGPCTCRNSYCRYVEFACIFVIVSSSNEISASWKHLANLIWKRISRSRVSKFILYPIDRIRLIGRNQNPFPSKDNVSCLDCFHTWRNSRIIIFIVVIKDPSSSAIRILKSCFRWHFNASFFTLDKFSFVSD</sequence>
<organism evidence="1 2">
    <name type="scientific">Streptococcus cristatus</name>
    <dbReference type="NCBI Taxonomy" id="45634"/>
    <lineage>
        <taxon>Bacteria</taxon>
        <taxon>Bacillati</taxon>
        <taxon>Bacillota</taxon>
        <taxon>Bacilli</taxon>
        <taxon>Lactobacillales</taxon>
        <taxon>Streptococcaceae</taxon>
        <taxon>Streptococcus</taxon>
    </lineage>
</organism>
<name>A0A3R9LZB9_STRCR</name>
<reference evidence="1 2" key="1">
    <citation type="submission" date="2018-11" db="EMBL/GenBank/DDBJ databases">
        <title>Species Designations Belie Phenotypic and Genotypic Heterogeneity in Oral Streptococci.</title>
        <authorList>
            <person name="Velsko I."/>
        </authorList>
    </citation>
    <scope>NUCLEOTIDE SEQUENCE [LARGE SCALE GENOMIC DNA]</scope>
    <source>
        <strain evidence="1 2">A54</strain>
    </source>
</reference>
<gene>
    <name evidence="1" type="ORF">D8794_11155</name>
</gene>